<keyword evidence="3" id="KW-0804">Transcription</keyword>
<gene>
    <name evidence="5" type="ORF">WKW82_19880</name>
</gene>
<accession>A0ABU8WPV5</accession>
<dbReference type="Gene3D" id="1.10.10.60">
    <property type="entry name" value="Homeodomain-like"/>
    <property type="match status" value="1"/>
</dbReference>
<dbReference type="RefSeq" id="WP_340344064.1">
    <property type="nucleotide sequence ID" value="NZ_JBBKZT010000009.1"/>
</dbReference>
<dbReference type="InterPro" id="IPR018060">
    <property type="entry name" value="HTH_AraC"/>
</dbReference>
<protein>
    <submittedName>
        <fullName evidence="5">Helix-turn-helix domain-containing protein</fullName>
    </submittedName>
</protein>
<dbReference type="InterPro" id="IPR050204">
    <property type="entry name" value="AraC_XylS_family_regulators"/>
</dbReference>
<organism evidence="5 6">
    <name type="scientific">Variovorax rhizosphaerae</name>
    <dbReference type="NCBI Taxonomy" id="1836200"/>
    <lineage>
        <taxon>Bacteria</taxon>
        <taxon>Pseudomonadati</taxon>
        <taxon>Pseudomonadota</taxon>
        <taxon>Betaproteobacteria</taxon>
        <taxon>Burkholderiales</taxon>
        <taxon>Comamonadaceae</taxon>
        <taxon>Variovorax</taxon>
    </lineage>
</organism>
<dbReference type="PROSITE" id="PS00041">
    <property type="entry name" value="HTH_ARAC_FAMILY_1"/>
    <property type="match status" value="1"/>
</dbReference>
<proteinExistence type="predicted"/>
<evidence type="ECO:0000256" key="1">
    <source>
        <dbReference type="ARBA" id="ARBA00023015"/>
    </source>
</evidence>
<keyword evidence="1" id="KW-0805">Transcription regulation</keyword>
<keyword evidence="6" id="KW-1185">Reference proteome</keyword>
<dbReference type="PROSITE" id="PS01124">
    <property type="entry name" value="HTH_ARAC_FAMILY_2"/>
    <property type="match status" value="1"/>
</dbReference>
<evidence type="ECO:0000313" key="6">
    <source>
        <dbReference type="Proteomes" id="UP001385892"/>
    </source>
</evidence>
<evidence type="ECO:0000256" key="2">
    <source>
        <dbReference type="ARBA" id="ARBA00023125"/>
    </source>
</evidence>
<dbReference type="Pfam" id="PF12833">
    <property type="entry name" value="HTH_18"/>
    <property type="match status" value="1"/>
</dbReference>
<sequence>MPAQPLHAADAPAQAATIRYDRTLTRDAGEHAASLSAWDQNYEQLSAGRYEGCLEEFHIGPVQIFREQSNQAVLQGGRPRANTVSVALAEASQVAGWYCGHQIGGGGVFAISSELEFELVAGAGMALVGVCVDTAELVKRAAILHGRELPLSLPGPSLIARSTFHRDALSSLVDSAMSLVRDRPAALADAAVRNRLAESLTDAVLDSIAPDCIESGLLPGAAARRQIVATAREYMRSHADEPISVPDLCLATGASRRALQYAFENVVQLSPVTYLRVMRLNRVRSELQSRQADTVGDVAARWGFWHPSRFAAEYRELFGELPSATRMRFTSHVQPESMRRH</sequence>
<comment type="caution">
    <text evidence="5">The sequence shown here is derived from an EMBL/GenBank/DDBJ whole genome shotgun (WGS) entry which is preliminary data.</text>
</comment>
<dbReference type="PANTHER" id="PTHR46796:SF12">
    <property type="entry name" value="HTH-TYPE DNA-BINDING TRANSCRIPTIONAL ACTIVATOR EUTR"/>
    <property type="match status" value="1"/>
</dbReference>
<name>A0ABU8WPV5_9BURK</name>
<evidence type="ECO:0000259" key="4">
    <source>
        <dbReference type="PROSITE" id="PS01124"/>
    </source>
</evidence>
<dbReference type="InterPro" id="IPR018062">
    <property type="entry name" value="HTH_AraC-typ_CS"/>
</dbReference>
<reference evidence="5 6" key="1">
    <citation type="submission" date="2024-03" db="EMBL/GenBank/DDBJ databases">
        <title>Novel species of the genus Variovorax.</title>
        <authorList>
            <person name="Liu Q."/>
            <person name="Xin Y.-H."/>
        </authorList>
    </citation>
    <scope>NUCLEOTIDE SEQUENCE [LARGE SCALE GENOMIC DNA]</scope>
    <source>
        <strain evidence="5 6">KACC 18900</strain>
    </source>
</reference>
<evidence type="ECO:0000313" key="5">
    <source>
        <dbReference type="EMBL" id="MEJ8848929.1"/>
    </source>
</evidence>
<dbReference type="EMBL" id="JBBKZT010000009">
    <property type="protein sequence ID" value="MEJ8848929.1"/>
    <property type="molecule type" value="Genomic_DNA"/>
</dbReference>
<feature type="domain" description="HTH araC/xylS-type" evidence="4">
    <location>
        <begin position="229"/>
        <end position="328"/>
    </location>
</feature>
<dbReference type="InterPro" id="IPR009057">
    <property type="entry name" value="Homeodomain-like_sf"/>
</dbReference>
<dbReference type="SMART" id="SM00342">
    <property type="entry name" value="HTH_ARAC"/>
    <property type="match status" value="1"/>
</dbReference>
<dbReference type="SUPFAM" id="SSF46689">
    <property type="entry name" value="Homeodomain-like"/>
    <property type="match status" value="2"/>
</dbReference>
<dbReference type="PANTHER" id="PTHR46796">
    <property type="entry name" value="HTH-TYPE TRANSCRIPTIONAL ACTIVATOR RHAS-RELATED"/>
    <property type="match status" value="1"/>
</dbReference>
<dbReference type="Proteomes" id="UP001385892">
    <property type="component" value="Unassembled WGS sequence"/>
</dbReference>
<evidence type="ECO:0000256" key="3">
    <source>
        <dbReference type="ARBA" id="ARBA00023163"/>
    </source>
</evidence>
<keyword evidence="2" id="KW-0238">DNA-binding</keyword>